<dbReference type="InterPro" id="IPR000073">
    <property type="entry name" value="AB_hydrolase_1"/>
</dbReference>
<dbReference type="PANTHER" id="PTHR43798:SF6">
    <property type="entry name" value="HYDROLASE, PUTATIVE (AFU_ORTHOLOGUE AFUA_4G13070)-RELATED"/>
    <property type="match status" value="1"/>
</dbReference>
<dbReference type="PANTHER" id="PTHR43798">
    <property type="entry name" value="MONOACYLGLYCEROL LIPASE"/>
    <property type="match status" value="1"/>
</dbReference>
<dbReference type="GO" id="GO:0016787">
    <property type="term" value="F:hydrolase activity"/>
    <property type="evidence" value="ECO:0007669"/>
    <property type="project" value="UniProtKB-KW"/>
</dbReference>
<reference evidence="2 5" key="2">
    <citation type="submission" date="2020-07" db="EMBL/GenBank/DDBJ databases">
        <title>Organ Donor 1.</title>
        <authorList>
            <person name="Marsh A.J."/>
            <person name="Azcarate-Peril M.A."/>
        </authorList>
    </citation>
    <scope>NUCLEOTIDE SEQUENCE [LARGE SCALE GENOMIC DNA]</scope>
    <source>
        <strain evidence="2 5">AMC0712</strain>
    </source>
</reference>
<dbReference type="Gene3D" id="3.40.50.1820">
    <property type="entry name" value="alpha/beta hydrolase"/>
    <property type="match status" value="1"/>
</dbReference>
<evidence type="ECO:0000313" key="5">
    <source>
        <dbReference type="Proteomes" id="UP000552935"/>
    </source>
</evidence>
<dbReference type="PROSITE" id="PS50007">
    <property type="entry name" value="PIPLC_X_DOMAIN"/>
    <property type="match status" value="1"/>
</dbReference>
<evidence type="ECO:0000259" key="1">
    <source>
        <dbReference type="Pfam" id="PF12697"/>
    </source>
</evidence>
<proteinExistence type="predicted"/>
<dbReference type="SUPFAM" id="SSF53474">
    <property type="entry name" value="alpha/beta-Hydrolases"/>
    <property type="match status" value="1"/>
</dbReference>
<evidence type="ECO:0000313" key="2">
    <source>
        <dbReference type="EMBL" id="NZA05293.1"/>
    </source>
</evidence>
<sequence length="262" mass="28977">MPTKIGLHYNKIGVGKTIYFLHGMGLDGHSMAAFYEPRFTSEERHFARLYPDLPGMGNSPATSALQSADDVLAQVHAFIQATSEGPCYLVGHSYGGYLALGLLARFPNEFSGAFLTAPVVLAEKTARTVAPLKHLISASVTSQSPDFTDYLHMNVVINPSTWRQYQELILLGLKTFNRDFWVAMKNRHAYRLSIESRLSSLIKSPVTLVLGENDNEVGYQDQVVFAHKGAHMTTTVIPNAGHNLMIDAPEAVMTAFHQFLHK</sequence>
<protein>
    <submittedName>
        <fullName evidence="2">Alpha/beta hydrolase</fullName>
    </submittedName>
</protein>
<organism evidence="2 5">
    <name type="scientific">Lacticaseibacillus rhamnosus</name>
    <name type="common">Lactobacillus rhamnosus</name>
    <dbReference type="NCBI Taxonomy" id="47715"/>
    <lineage>
        <taxon>Bacteria</taxon>
        <taxon>Bacillati</taxon>
        <taxon>Bacillota</taxon>
        <taxon>Bacilli</taxon>
        <taxon>Lactobacillales</taxon>
        <taxon>Lactobacillaceae</taxon>
        <taxon>Lacticaseibacillus</taxon>
    </lineage>
</organism>
<dbReference type="Proteomes" id="UP000307517">
    <property type="component" value="Unassembled WGS sequence"/>
</dbReference>
<gene>
    <name evidence="3" type="ORF">E6L36_03915</name>
    <name evidence="2" type="ORF">H0N82_09345</name>
</gene>
<dbReference type="InterPro" id="IPR050266">
    <property type="entry name" value="AB_hydrolase_sf"/>
</dbReference>
<accession>A0A508Z220</accession>
<feature type="domain" description="AB hydrolase-1" evidence="1">
    <location>
        <begin position="18"/>
        <end position="253"/>
    </location>
</feature>
<dbReference type="Proteomes" id="UP000552935">
    <property type="component" value="Unassembled WGS sequence"/>
</dbReference>
<evidence type="ECO:0000313" key="4">
    <source>
        <dbReference type="Proteomes" id="UP000307517"/>
    </source>
</evidence>
<dbReference type="AlphaFoldDB" id="A0A508Z220"/>
<reference evidence="3 4" key="1">
    <citation type="submission" date="2019-04" db="EMBL/GenBank/DDBJ databases">
        <title>Genome Announcement to Ensure Probiotic Safety of Lactobacillus rhamnosus UBLR-58.</title>
        <authorList>
            <person name="Sulthana A."/>
            <person name="Lakshmi S.G."/>
            <person name="Madempudi R.S."/>
        </authorList>
    </citation>
    <scope>NUCLEOTIDE SEQUENCE [LARGE SCALE GENOMIC DNA]</scope>
    <source>
        <strain evidence="3 4">UBLR-58</strain>
    </source>
</reference>
<name>A0A508Z220_LACRH</name>
<evidence type="ECO:0000313" key="3">
    <source>
        <dbReference type="EMBL" id="THC79622.1"/>
    </source>
</evidence>
<dbReference type="InterPro" id="IPR029058">
    <property type="entry name" value="AB_hydrolase_fold"/>
</dbReference>
<dbReference type="RefSeq" id="WP_005692581.1">
    <property type="nucleotide sequence ID" value="NZ_CABFNI010000017.1"/>
</dbReference>
<dbReference type="EMBL" id="SSHM01000001">
    <property type="protein sequence ID" value="THC79622.1"/>
    <property type="molecule type" value="Genomic_DNA"/>
</dbReference>
<keyword evidence="2" id="KW-0378">Hydrolase</keyword>
<dbReference type="Pfam" id="PF12697">
    <property type="entry name" value="Abhydrolase_6"/>
    <property type="match status" value="1"/>
</dbReference>
<dbReference type="EMBL" id="JACCKI010000006">
    <property type="protein sequence ID" value="NZA05293.1"/>
    <property type="molecule type" value="Genomic_DNA"/>
</dbReference>
<comment type="caution">
    <text evidence="2">The sequence shown here is derived from an EMBL/GenBank/DDBJ whole genome shotgun (WGS) entry which is preliminary data.</text>
</comment>